<feature type="compositionally biased region" description="Basic and acidic residues" evidence="2">
    <location>
        <begin position="5031"/>
        <end position="5045"/>
    </location>
</feature>
<feature type="region of interest" description="Disordered" evidence="2">
    <location>
        <begin position="1495"/>
        <end position="1520"/>
    </location>
</feature>
<feature type="region of interest" description="Disordered" evidence="2">
    <location>
        <begin position="155"/>
        <end position="240"/>
    </location>
</feature>
<feature type="compositionally biased region" description="Low complexity" evidence="2">
    <location>
        <begin position="3077"/>
        <end position="3086"/>
    </location>
</feature>
<feature type="compositionally biased region" description="Basic and acidic residues" evidence="2">
    <location>
        <begin position="2289"/>
        <end position="2298"/>
    </location>
</feature>
<feature type="compositionally biased region" description="Basic residues" evidence="2">
    <location>
        <begin position="2661"/>
        <end position="2670"/>
    </location>
</feature>
<feature type="region of interest" description="Disordered" evidence="2">
    <location>
        <begin position="2048"/>
        <end position="2123"/>
    </location>
</feature>
<feature type="compositionally biased region" description="Basic and acidic residues" evidence="2">
    <location>
        <begin position="2831"/>
        <end position="2840"/>
    </location>
</feature>
<feature type="compositionally biased region" description="Low complexity" evidence="2">
    <location>
        <begin position="4017"/>
        <end position="4028"/>
    </location>
</feature>
<feature type="region of interest" description="Disordered" evidence="2">
    <location>
        <begin position="3920"/>
        <end position="4116"/>
    </location>
</feature>
<evidence type="ECO:0000256" key="1">
    <source>
        <dbReference type="SAM" id="Coils"/>
    </source>
</evidence>
<feature type="compositionally biased region" description="Basic and acidic residues" evidence="2">
    <location>
        <begin position="6749"/>
        <end position="6791"/>
    </location>
</feature>
<feature type="compositionally biased region" description="Basic residues" evidence="2">
    <location>
        <begin position="2969"/>
        <end position="2979"/>
    </location>
</feature>
<feature type="compositionally biased region" description="Polar residues" evidence="2">
    <location>
        <begin position="6650"/>
        <end position="6659"/>
    </location>
</feature>
<feature type="compositionally biased region" description="Polar residues" evidence="2">
    <location>
        <begin position="5697"/>
        <end position="5706"/>
    </location>
</feature>
<feature type="region of interest" description="Disordered" evidence="2">
    <location>
        <begin position="2152"/>
        <end position="2203"/>
    </location>
</feature>
<organism evidence="3 4">
    <name type="scientific">Ampelomyces quisqualis</name>
    <name type="common">Powdery mildew agent</name>
    <dbReference type="NCBI Taxonomy" id="50730"/>
    <lineage>
        <taxon>Eukaryota</taxon>
        <taxon>Fungi</taxon>
        <taxon>Dikarya</taxon>
        <taxon>Ascomycota</taxon>
        <taxon>Pezizomycotina</taxon>
        <taxon>Dothideomycetes</taxon>
        <taxon>Pleosporomycetidae</taxon>
        <taxon>Pleosporales</taxon>
        <taxon>Pleosporineae</taxon>
        <taxon>Phaeosphaeriaceae</taxon>
        <taxon>Ampelomyces</taxon>
    </lineage>
</organism>
<feature type="compositionally biased region" description="Polar residues" evidence="2">
    <location>
        <begin position="6726"/>
        <end position="6748"/>
    </location>
</feature>
<feature type="compositionally biased region" description="Basic and acidic residues" evidence="2">
    <location>
        <begin position="6553"/>
        <end position="6570"/>
    </location>
</feature>
<feature type="compositionally biased region" description="Basic and acidic residues" evidence="2">
    <location>
        <begin position="497"/>
        <end position="512"/>
    </location>
</feature>
<feature type="compositionally biased region" description="Basic residues" evidence="2">
    <location>
        <begin position="4176"/>
        <end position="4188"/>
    </location>
</feature>
<feature type="compositionally biased region" description="Basic and acidic residues" evidence="2">
    <location>
        <begin position="50"/>
        <end position="72"/>
    </location>
</feature>
<feature type="compositionally biased region" description="Basic and acidic residues" evidence="2">
    <location>
        <begin position="6850"/>
        <end position="6872"/>
    </location>
</feature>
<feature type="compositionally biased region" description="Basic and acidic residues" evidence="2">
    <location>
        <begin position="155"/>
        <end position="183"/>
    </location>
</feature>
<feature type="compositionally biased region" description="Basic and acidic residues" evidence="2">
    <location>
        <begin position="4795"/>
        <end position="4829"/>
    </location>
</feature>
<feature type="compositionally biased region" description="Basic residues" evidence="2">
    <location>
        <begin position="3398"/>
        <end position="3408"/>
    </location>
</feature>
<feature type="compositionally biased region" description="Basic and acidic residues" evidence="2">
    <location>
        <begin position="1821"/>
        <end position="1839"/>
    </location>
</feature>
<feature type="region of interest" description="Disordered" evidence="2">
    <location>
        <begin position="3701"/>
        <end position="3733"/>
    </location>
</feature>
<feature type="compositionally biased region" description="Basic residues" evidence="2">
    <location>
        <begin position="4068"/>
        <end position="4077"/>
    </location>
</feature>
<feature type="region of interest" description="Disordered" evidence="2">
    <location>
        <begin position="1966"/>
        <end position="2035"/>
    </location>
</feature>
<feature type="compositionally biased region" description="Basic residues" evidence="2">
    <location>
        <begin position="2777"/>
        <end position="2787"/>
    </location>
</feature>
<feature type="compositionally biased region" description="Basic and acidic residues" evidence="2">
    <location>
        <begin position="6580"/>
        <end position="6593"/>
    </location>
</feature>
<feature type="compositionally biased region" description="Polar residues" evidence="2">
    <location>
        <begin position="1240"/>
        <end position="1252"/>
    </location>
</feature>
<feature type="region of interest" description="Disordered" evidence="2">
    <location>
        <begin position="2270"/>
        <end position="2476"/>
    </location>
</feature>
<feature type="region of interest" description="Disordered" evidence="2">
    <location>
        <begin position="5512"/>
        <end position="5622"/>
    </location>
</feature>
<feature type="region of interest" description="Disordered" evidence="2">
    <location>
        <begin position="6110"/>
        <end position="6204"/>
    </location>
</feature>
<feature type="compositionally biased region" description="Basic and acidic residues" evidence="2">
    <location>
        <begin position="3862"/>
        <end position="3876"/>
    </location>
</feature>
<feature type="compositionally biased region" description="Basic residues" evidence="2">
    <location>
        <begin position="4659"/>
        <end position="4669"/>
    </location>
</feature>
<feature type="compositionally biased region" description="Polar residues" evidence="2">
    <location>
        <begin position="2409"/>
        <end position="2418"/>
    </location>
</feature>
<dbReference type="InterPro" id="IPR053268">
    <property type="entry name" value="Woronin_anchor"/>
</dbReference>
<feature type="compositionally biased region" description="Basic residues" evidence="2">
    <location>
        <begin position="3953"/>
        <end position="3963"/>
    </location>
</feature>
<feature type="region of interest" description="Disordered" evidence="2">
    <location>
        <begin position="5883"/>
        <end position="6063"/>
    </location>
</feature>
<feature type="compositionally biased region" description="Basic residues" evidence="2">
    <location>
        <begin position="3061"/>
        <end position="3071"/>
    </location>
</feature>
<protein>
    <recommendedName>
        <fullName evidence="5">Involucrin repeat protein</fullName>
    </recommendedName>
</protein>
<feature type="compositionally biased region" description="Polar residues" evidence="2">
    <location>
        <begin position="3847"/>
        <end position="3859"/>
    </location>
</feature>
<feature type="compositionally biased region" description="Low complexity" evidence="2">
    <location>
        <begin position="5355"/>
        <end position="5364"/>
    </location>
</feature>
<feature type="region of interest" description="Disordered" evidence="2">
    <location>
        <begin position="5811"/>
        <end position="5856"/>
    </location>
</feature>
<feature type="region of interest" description="Disordered" evidence="2">
    <location>
        <begin position="3037"/>
        <end position="3106"/>
    </location>
</feature>
<feature type="region of interest" description="Disordered" evidence="2">
    <location>
        <begin position="2513"/>
        <end position="2544"/>
    </location>
</feature>
<feature type="compositionally biased region" description="Basic and acidic residues" evidence="2">
    <location>
        <begin position="1001"/>
        <end position="1029"/>
    </location>
</feature>
<feature type="compositionally biased region" description="Basic residues" evidence="2">
    <location>
        <begin position="2513"/>
        <end position="2522"/>
    </location>
</feature>
<feature type="compositionally biased region" description="Polar residues" evidence="2">
    <location>
        <begin position="121"/>
        <end position="134"/>
    </location>
</feature>
<feature type="compositionally biased region" description="Polar residues" evidence="2">
    <location>
        <begin position="640"/>
        <end position="651"/>
    </location>
</feature>
<feature type="compositionally biased region" description="Polar residues" evidence="2">
    <location>
        <begin position="6312"/>
        <end position="6321"/>
    </location>
</feature>
<feature type="compositionally biased region" description="Basic and acidic residues" evidence="2">
    <location>
        <begin position="4461"/>
        <end position="4475"/>
    </location>
</feature>
<feature type="region of interest" description="Disordered" evidence="2">
    <location>
        <begin position="3771"/>
        <end position="3802"/>
    </location>
</feature>
<feature type="region of interest" description="Disordered" evidence="2">
    <location>
        <begin position="1155"/>
        <end position="1194"/>
    </location>
</feature>
<feature type="compositionally biased region" description="Polar residues" evidence="2">
    <location>
        <begin position="6690"/>
        <end position="6699"/>
    </location>
</feature>
<feature type="compositionally biased region" description="Basic and acidic residues" evidence="2">
    <location>
        <begin position="19"/>
        <end position="32"/>
    </location>
</feature>
<feature type="region of interest" description="Disordered" evidence="2">
    <location>
        <begin position="3257"/>
        <end position="3438"/>
    </location>
</feature>
<feature type="compositionally biased region" description="Basic residues" evidence="2">
    <location>
        <begin position="3514"/>
        <end position="3525"/>
    </location>
</feature>
<feature type="compositionally biased region" description="Basic residues" evidence="2">
    <location>
        <begin position="217"/>
        <end position="226"/>
    </location>
</feature>
<feature type="compositionally biased region" description="Acidic residues" evidence="2">
    <location>
        <begin position="3303"/>
        <end position="3313"/>
    </location>
</feature>
<feature type="compositionally biased region" description="Polar residues" evidence="2">
    <location>
        <begin position="6803"/>
        <end position="6831"/>
    </location>
</feature>
<feature type="compositionally biased region" description="Polar residues" evidence="2">
    <location>
        <begin position="5600"/>
        <end position="5613"/>
    </location>
</feature>
<feature type="compositionally biased region" description="Basic and acidic residues" evidence="2">
    <location>
        <begin position="578"/>
        <end position="599"/>
    </location>
</feature>
<feature type="region of interest" description="Disordered" evidence="2">
    <location>
        <begin position="1"/>
        <end position="135"/>
    </location>
</feature>
<feature type="region of interest" description="Disordered" evidence="2">
    <location>
        <begin position="3132"/>
        <end position="3192"/>
    </location>
</feature>
<sequence>MHMPGSFDEPSFAAAFVDKPQKLDQDASDKTSKKGKKKSKSTDDVLVAQDEPKPVEAERILEGQASKERPAEPEVAPNKKEKKKRSKAAKRASVDSWEQSDISPPTSPTVERDIRDMEPSTAKNTSRAESTSKNAAAAAMAGGFAALMGTALKQDQERIASESEHARESFQSAESHDPRDIAATRRNGARTPENGEKSASHSGTVYGEDILVDAKTTRRKKEKRHSSGIWSPTIGSPLRTETKYEDYIGAASTFNQAALVEAPKTSTSSALTNAPEAFHPRTVHDSGYHAPDDVPRKESAERDSDEFFSAGSDERERSRNKKQESQKLADSLTTSPSKYEEDDQSTVVAVRPKNDDDTRLAMSSRSKYEDDQDREERHRQRRELKAEEREQSRDRTYELDEGGERRRRHRHRETDDATDDWDTRSTFSEARSETNGERRRKHRRREGERDGSPESTIRSRSSAASERGDVNDDRKSSRRKSRRDDDDNASVISLSSRYDDDRNLKKDKEKRSSGLFGLFSKSKENLAEASSKSARPEEEEEGKRRRRKHRSDRGSTYGSDDDDNRSTISSSSRREKRSSRSERGEVDRRDPYDEKDRSYPRNSSPTRADEQQQEQEHQSFLDDRAVAAATTPAPLPASESVDQTQDGSSSIPGDRPEFPLPLLSNKHNFFTASGSIDRPRTPPELSFEDSRALLTRLTGLQPWQLEAFPDELPPLPASRPSSPLRSPEPSRPPMQLIQRRLSSTAVPIRFRKPPGPPIVQREPTVESAPTSPGSSPVRPRHGKAASAEFRTSREIRPLYLLERNRKSNEIDEVLPALPASASPSRASSATETDVEYESALESPRPSASITPDDFFFEPLGVYSDLIASKPEPELQHPELVDREIEEIDESGQMTPKASDFASGVFTESAGPSRDVLAAALEDVKAKRSSGSLDHVFVSRSSLASSAPLDDSKMRDISAARSAGASPTRSSSRLQTATLGAAIESLTVAALQNLSSSPGPKLEQERTTEPEFFERNDTKGKGKAKYEAKSKKSSISESPLPMPIRETPDPKPFVPTFADNEDDWAKNKSESDITDDATLVAEPTAGPSVSKELQTEKVLESTAPQGSDAVEVRRAVFGEDDKQSDVVARNVERIEEPKPLTMEVSKEDLKKTLVNIAPEQETAAAPKGKKNKKNKKKRSSQQLEPSSLPEAPVQKVEILPALETQQGSIERQVLGPAFAREDNKVDVPDFADNFTVPASLGQTHEVTSESSSIVEPAITIPEQPAVAKEDKDINISEVPKNDDAAESQAREIFSQPPSTVEPVLSVLEQSAPTVEDTEKPQTAAKEVPVIPQPEPEQPKSGWGSGLLGAFGWGKKKATSPTRAPQPVVKPVVEEEKESQVLPEPVLAIEPVKPKEQLEQPVANDQSRQIVEANNQIREAKETKPSFVVPHTSYFTDGGKPSFTAPSFAITPVDEVIPADISAGERTLDNTSSAPSDALATEAKPVASSIIAQTTFFGNDGKPHFKSSKSSPSSPKTVDISPVEASKDVNDAVINVKPSYAAFVPQRSFFGDGGKPAFSFESTIPKQPDVVADQEELDSAPSVDVSREAKSTYAIPSPQAAFFTDNGKPHFTFPLRSTRPAGDVGLESTSVVDEQAAVDELASKKKKSKKDKKKKGSVLVPESETVVEAQAPRSVEPFEGDLVKDTPAVSEAVPLTSAPENLELKQQPVTTREASDPPTENIPSGPLAILESTAPLSSTPLEEETTSSSSKKKSKKAKKAKAQLSAREESAPSTPVAERSFDLIAADSGDVTPDARADAQQPIESVNVEREVSEPQVAPVRLSHPEIKDAQAEPAPTDREAVLGAAEGDWGFTSRAKKGGKSKLTSGTETLEGLAEPVVETASSSSKVSREIPEGLGVDVTETPVEVIPSLLKREVKDDVPEEAAEVEVIGPVSKKKDKKKKKSKNVEELVALAPVAAFEAVADDAVRPEDVQLPDDVGGELEPLDETTSPLSVQAEYRTPTEEVQVSTQPVTVSEPVSRDVVNDAPKAEDLPAPVKADLEREATIAIEEQPATVIIQSTETAAEDGWATPGPSSKKDKKKKKAAKNKVTEQSEPSTPVAEVRRELELPVESAQPEADVITIPTGELTVKDTTRSEPAVDIPVAAEDIPIVISSQPELGTEVPAVGLDNAKDKPETPAAPLEEATTSSKKPKKKKKGKKEKVVDEEPVVTEIAAASETAVETPLLEPSATQVIEEPHDVPLPEGTVDELDVESAEAAKDFGNLPAFVAQEATREVDGPKLEHGTEPTVVAEKNKKKDKPVDNGASTPAFEEPAPQPEASSESMATAASKIVPEPFEKDASRGLPILAGEIKAPVEPPQLETTTSTALPTALAETTQDSAVSTAIEPKVEAGGAELTSKKSKKKKGKKAKSTDVTEPSTPITEEVSMQFEAPAGPGSTAKNMEESTPPATEVIPEPVGVDRSTEPTAAVEEVESATAPVPEELIQNVGKSTAQLEAEAEAAAEQAAKEEAEVTLKKAKKKKGKKAKTAEEMEPDVTPEAAEIAPGSTEVEATVDFPLATPATELHGDRELAVEVGGLSEPVDFEVPMEIVPVESVSETPTTEMPIGQNLPLEMGQISEPVDVEVPMVTPVIESQPPLEAPLPEEPAVQQPEQPIETQEAAPTSKKAKKKKGKKNQSISEPQTPTAEVDAFIPAADLPMEVEACVTRTEAPVLKDEPATREPVDLLRSIEDQPAEQIASEPFEAAPAIEESSQDNIVSSTTPDQITEQAEEPITSAPVSKKDKKKDKKAKRVCIADPGPALATAEEETKEPDLQRGESLAVGHVVTDSPEADVLFEEKPVARELEAEESVSTPLSTEHVTEVLTEEDTAAPLSKKDKKKAKKTKRGSVAESGTSTPVEEEAQDPLDVPRSLGERVVEQSTLEPPVVEEAPVVGEPAPESLVVEEMAPPAPVETIAEDTPKEVPANETATMSKKDKKKGKKAKRGSVADSGTTTPFQTPVEEKAQDALDVPQTSETLAVEEQVQETPITGQPADPLVVQVPAPVELSAEDTSKEIPFDETATTSKKDKKKAKKAGKRGSIVETEPSESTTPIEQPVEQPAEDSQVISSNDQQINVVTVPEIDQQETIPVLVEELSTATTMTDERLRDVTPEDDAAPISKKDKKKAKKAKRGSIAEPELPVPATPFEQSVEESKDIVAPDQHIATTAEVEPVDGAPIEDLGAAEPGLVLEQIEQVTAEDQPLITGEAIVASNNLSMPALSKTEDKVGDEIQEEVSLAPSLKKDKKKAKKAKRGSVPETGTSEPAVVGEQDLEPSPDVDVTEQPAETLASVVEPSFIAPMTESKDESTAIPGPSTETEPLVKEPATTPFANKSSEPPSTQPVAPVTEDTKDVDAEPPEWANFSKAQKKKAKKAKRASVAESESSQPVTPAEELSRELVSEPQIIEEPAVVVEAKETLPVKVPAMEETIEPLAPLADEATEVLPTEQEPILAETTTDVVDKDKASVEPIPVVEDTADASRSKKDKKKAKKGKRASGIEDEPSQPATPVEEAAKKLAIQDAPPLQATIEEPASVEPTPALEPPPPGQDPSQTTTAAVEPSTTTKPPKKDKKKKAKKSSATTTTTESEPFLALETPEEANVSETQSSPLPASIPSETSLLLSGIPTSYPHVRDGAFVDHGVEREKEVAGSVPREEIDVGSEEKKEVAVALREQGPVAEDEVVETSTPIAEEPATQISAANIPETTTIEPPAIEEAKIMLEDAAASSQEVILDKPTASVETAEAPQLVIQPVEESKTVSEENPTAAPLLPEQKKVKKHKLAALFEQKAAQDKPDLPSMRALSAEAVTEATTDVKANDESTNLQLDPTASSEVVEPREGSRPPQDVKIEPVVQDDEDGMISKEVLQQREIEIQTRVQEPDTIAFPAEHQAEFTESAIDASTEQPTEAQQLPEVAPDVDSTMLSKKDKKKAKKNKKQSGTATPVNVLIEPEVTRQLEQPTATNAEKLVPDVVPLIEGEVPLEIEKERLPEQTQTQETQATTSVDPREPSAEQSRAQPADVEMPIEPLKVVEDDPVIAPSKKDKKKKKKTKSGSATPAEEIVQELQQDKVEESVTPVPQSEETVIEAAPVVDEFVEPTTAVKTTEVSAEFITSDVVEPATEPTRKEDVQPTTEAPTEITQPVKDDSSVKVSKKDKKKAKKDKRFAEAAAPVTEEVTEVLQPEIEASRIEKSEEVAPAQAISEPSCQTAQEAIVEDSNLTALDEAVEIPQFEAAASIADEVVQEAPKVSSTVPHTEAEPSQPADDDWGYTPPKKDKKGKKAKKPEAAVSNTGLVPEVPVEAAEPSIAPVDVADAEPVPTEHHVVFDNAAADITEATPLAHTSTPAPEVEDKVDAELDITTADITEATELPTYAVETDASLEETVAVSKKDKKKAKKAKKSSGAATSITEEVSFVVPEPLQEPVIAEPGVGNISAKSSREEPAAEEVRNTEQVELAPSSAAELEFVTTGPQVEISQGSEVSDVALKTVILNDTPVSTSQDLESRERDQPVEVSPPVETIVSQQEEPISSASKKKNRKKAKKSGTATPIVDDVPAPEAKIIEELEIRPEPQANVEIDTVPADNKTAVVQDVPTTEAATERVVEQQPQIQQSEDPMVLPEADLQVPVEEPIPSSLSKKSKKKAKKSGRTTPLIEHVPESQVVQESENTTTVTEDVVPTHADQPRDIFTQASRTSQATETLLAPEVAAELSPDDWAVSVSLEKPETKGEKFSTETSVLGEVARTFSSEGSAPAKDSAAADCEALAPWERMVEDPRGEDNASIEPEIKDGAVVDGSGLDKGRVDERGGEEPIVGETALEDVTTFSLKEKKRGKRSKGDRSASPTAALELREPIDSASRTVPDGVQHASIPEAEFQASGVEPIAPVERPSLDRKLSKKEKKAQKEAEKKAAAAIPETESVAERDTPVESVVEALAIPEMTEPAPSQELQVPQASSSVFETHATRDLLESSAPVVDNDPTPIAEQTQGVVVSDELMSVPAKGMKAKKDKKSRKSLDTVEDTESKPFEAVEPTQDNKAPFSEVTTEQGPEPAQPVEEHTEVINARNVLLVPSEAESAVLTSATGQFIQTIDSVVEPDVYPKAQTTAPSEATTSMESQNVNLDASLSRKASKKARKEKELEEVIVGPAAVIDTFKTTTASQDVAAEVPLETSAGTELVEVPRLLEFKDGELPDELSTINLPAYEANVEPISQPVETPAPATVTEVSAEIPAVEEAATSKKSKKDRKKGKKGKSTSDTATPSQVIPAPVLEDVSRDLAASPPTDNVKRQIVLDEPQVTVMEVPSDVQALPKIPSEAIIEDIGKNDLPTPDPTNVEEPDLSLSRSSSSSKTSKKEKGKMAKDTTHDDLYQPFTATTSSTEPLSVTSQGPAPQVLPVITEPEHAAMQSPSPPSFEAPRAIDEPLDSTIELERSSEEFPIGVIKPMQERLSEPEEQQVEQELSTQLPVALSPDLRAVQDEVADLRLRSEALDEALAVNEAFDAPVPPEPTSLFDVVGKLKKKDKKDKKGKDTALDSGPTTSVAEPEPVVETKNIVEEPAVAEVSSRKLSKKDKKKAKQSSLVVEKPSETPTDAMTPVTDTQDPVLEQKPEETHIVIESSTSEPEPMARSEDPIALVGGVPATPLEEQMDTMGGASTIVLQEPMGEEERPALSRKLSKKDKKKASQTAQFDNTTLPEAGVFIPTNEETRDITASSYPSKAELVPVVQVPEAQDIVAEAQRPSISRKLSKKDKKKQAKETALVVDEPVPETTIKTNEVMTVAEPSVPDLPPVAEDRMIQRSIPDVQESILEEERSSLSRKQSKKDKKKGKMSVAADEPIVTGEAQEVEMQDVARPVGASIDVHQPTAVVGSAEVTAPVNTTQDSAPATIVKDVDMRTPFEPEVPSPAISREFVVEDTPLSETSRAPKVESELVFEVKKSTDEKRELSSQPSTRHELPTEPSVASERTPEVVLDLPSKKSKKEKRKSKATTTTTSDVGPGQEPLSAPRDLVPEPVAAQPSALVQESTLEPELQPEVEAEPTSKSFKKEKRKSKNFASYEEDLVTAAATVVPLQSEDAYVPTERPITAPRSVDPLVEASTSSAARISSFEAPESQTLTRKASKKHKLAALFEQGASQENTSTEGELRKGGTGSVKDLAEQYETQSISASPVHHPAPEKRSISRVASNARLRSQSPQKDIDFAGTVAAGLKASGFDDKYAVDDKTFHQSSSPHGNRDMTTEDDVAAALDNAHSSKFATRGWTTPTSSPKLRPTKESESNTLPPIEVAVASTDNISFDPLDILNDPTFSKRNTSPGVLEEADPEELGSKLKMNKKSKGKKKRTSLSDSPLETPSSTFEKFVDKTSRSLEPAGQKESQRLKKDKKRASHTQDSVEYAAAETPVVESPTKEPPAVETLAADSAIRESKLDRSLPPSPVEMAPLERITFEEGSVAPTAGKELSEYPFPRVLVPETMNARNVGEGSTTRELEQQTEVEDAATPSKKKSKKSRKGKEVNQEATGTARDIKQMEAGQDQTTHETHKRRSHPVSFKEDQPNEKRPHLRDPTPESISKRGMAVKEHAKPDMETPKSKSITLETKSTDRALGPAQEPTWSFSGVEENDREIAESSVKKSAPFFEESTRDSGYHGSTHNTTIQRDPLQEVETPSREKKRRSKDPKTPREKLSRDSQGADSSPSLPEFSPAGATTAASAQEYATKERTSYLFDSSPSTRAYGTSPAVDSTTPAHDNRRELRSPTKELVESTEKSRRVSTDSHQEERSPTKERKGKEPYQSIFGDPNEKTSGSSESLPASKLRSTPSNKQLQTITETSPDDSPLHKKGRAINDVGEPDRGTKSARRTETPKPFSEHMRPPAPVTPTPFSRKGGPSAIDTTGRNSPVGDSPWHQAHDKVDRTMTLSPARRMPRSSPSFDPVKQRSPSVVSQRSMSNISKLRSPDQERPLSSASNRSTQSLRRVDRSASGDLRSVARLGEASAQDANNTEPNLTGIAAAAGASAAIAGIAAASKYDPVRGAGKGRRASMAAETFEAWGEASGSPMSPTRPPSVRKRQSIQIMDLQGQLDQLAEQNSSLEIAKARAEETLQAAQHQRQIDEQMAAEATEARDREILQRDIDIAQLKDTLQRLREEISRITQLNSTLTEANRNLANDSNERYAQLQAEGQLVQQQWETSQRELEQLRKQHDQMTRGLEGVVRDEIGVALDDRNAEIDRLNKELAEAKEQVKTLQKQILATQKPSESFLTIRDEDYFDSACQQLCQHVQQWVLRFSKFSDTRPCRLSSEIAADTRLDTATRQKIDTRLDNAILDGSDVDSLLADRVKRRDVFMSVVMTMIWEYVFTRYLFGMDREQRQKLKSLEKTLSEVGPPRAVAQWRAITLTLLSRRETFMQQRTQDTEAVVHEIYSTLSTLLSPPSHLQRQIQESLRNVMRLAVELSIEMRTQRAEYIMLPPLQPEYDTNGDLVAKVTFNASLMNERSGRETSNDELEGRGAIVKIVLFPLVVKKGDDFGEGEDEIVVCPAQVLVARPRDKKVVRMLSGAMSIDRPDSRASRMTSVVPESSIMDYETGGGGNVI</sequence>
<feature type="compositionally biased region" description="Polar residues" evidence="2">
    <location>
        <begin position="3926"/>
        <end position="3936"/>
    </location>
</feature>
<feature type="compositionally biased region" description="Polar residues" evidence="2">
    <location>
        <begin position="6142"/>
        <end position="6151"/>
    </location>
</feature>
<feature type="compositionally biased region" description="Polar residues" evidence="2">
    <location>
        <begin position="3631"/>
        <end position="3650"/>
    </location>
</feature>
<feature type="region of interest" description="Disordered" evidence="2">
    <location>
        <begin position="5334"/>
        <end position="5405"/>
    </location>
</feature>
<evidence type="ECO:0000313" key="3">
    <source>
        <dbReference type="EMBL" id="KAF1916069.1"/>
    </source>
</evidence>
<feature type="region of interest" description="Disordered" evidence="2">
    <location>
        <begin position="807"/>
        <end position="851"/>
    </location>
</feature>
<feature type="region of interest" description="Disordered" evidence="2">
    <location>
        <begin position="4138"/>
        <end position="4197"/>
    </location>
</feature>
<feature type="region of interest" description="Disordered" evidence="2">
    <location>
        <begin position="705"/>
        <end position="789"/>
    </location>
</feature>
<feature type="coiled-coil region" evidence="1">
    <location>
        <begin position="7219"/>
        <end position="7246"/>
    </location>
</feature>
<feature type="compositionally biased region" description="Basic residues" evidence="2">
    <location>
        <begin position="80"/>
        <end position="90"/>
    </location>
</feature>
<feature type="compositionally biased region" description="Low complexity" evidence="2">
    <location>
        <begin position="2918"/>
        <end position="2934"/>
    </location>
</feature>
<feature type="compositionally biased region" description="Basic and acidic residues" evidence="2">
    <location>
        <begin position="5366"/>
        <end position="5382"/>
    </location>
</feature>
<feature type="compositionally biased region" description="Polar residues" evidence="2">
    <location>
        <begin position="3361"/>
        <end position="3374"/>
    </location>
</feature>
<feature type="compositionally biased region" description="Low complexity" evidence="2">
    <location>
        <begin position="718"/>
        <end position="727"/>
    </location>
</feature>
<feature type="compositionally biased region" description="Polar residues" evidence="2">
    <location>
        <begin position="2671"/>
        <end position="2681"/>
    </location>
</feature>
<feature type="compositionally biased region" description="Basic and acidic residues" evidence="2">
    <location>
        <begin position="278"/>
        <end position="302"/>
    </location>
</feature>
<evidence type="ECO:0000256" key="2">
    <source>
        <dbReference type="SAM" id="MobiDB-lite"/>
    </source>
</evidence>
<feature type="compositionally biased region" description="Polar residues" evidence="2">
    <location>
        <begin position="6351"/>
        <end position="6363"/>
    </location>
</feature>
<feature type="compositionally biased region" description="Basic residues" evidence="2">
    <location>
        <begin position="5579"/>
        <end position="5589"/>
    </location>
</feature>
<feature type="compositionally biased region" description="Basic residues" evidence="2">
    <location>
        <begin position="4414"/>
        <end position="4424"/>
    </location>
</feature>
<feature type="compositionally biased region" description="Polar residues" evidence="2">
    <location>
        <begin position="6191"/>
        <end position="6204"/>
    </location>
</feature>
<name>A0A6A5QKW1_AMPQU</name>
<feature type="compositionally biased region" description="Polar residues" evidence="2">
    <location>
        <begin position="6961"/>
        <end position="6973"/>
    </location>
</feature>
<feature type="compositionally biased region" description="Basic residues" evidence="2">
    <location>
        <begin position="5021"/>
        <end position="5030"/>
    </location>
</feature>
<evidence type="ECO:0008006" key="5">
    <source>
        <dbReference type="Google" id="ProtNLM"/>
    </source>
</evidence>
<feature type="compositionally biased region" description="Basic residues" evidence="2">
    <location>
        <begin position="5255"/>
        <end position="5268"/>
    </location>
</feature>
<feature type="compositionally biased region" description="Gly residues" evidence="2">
    <location>
        <begin position="1341"/>
        <end position="1350"/>
    </location>
</feature>
<feature type="region of interest" description="Disordered" evidence="2">
    <location>
        <begin position="2704"/>
        <end position="3007"/>
    </location>
</feature>
<feature type="compositionally biased region" description="Low complexity" evidence="2">
    <location>
        <begin position="6919"/>
        <end position="6930"/>
    </location>
</feature>
<feature type="region of interest" description="Disordered" evidence="2">
    <location>
        <begin position="4267"/>
        <end position="4321"/>
    </location>
</feature>
<feature type="compositionally biased region" description="Basic residues" evidence="2">
    <location>
        <begin position="6337"/>
        <end position="6349"/>
    </location>
</feature>
<feature type="region of interest" description="Disordered" evidence="2">
    <location>
        <begin position="5242"/>
        <end position="5310"/>
    </location>
</feature>
<feature type="compositionally biased region" description="Basic residues" evidence="2">
    <location>
        <begin position="3596"/>
        <end position="3607"/>
    </location>
</feature>
<feature type="compositionally biased region" description="Basic and acidic residues" evidence="2">
    <location>
        <begin position="607"/>
        <end position="625"/>
    </location>
</feature>
<feature type="compositionally biased region" description="Low complexity" evidence="2">
    <location>
        <begin position="2461"/>
        <end position="2476"/>
    </location>
</feature>
<feature type="compositionally biased region" description="Basic residues" evidence="2">
    <location>
        <begin position="5987"/>
        <end position="5997"/>
    </location>
</feature>
<evidence type="ECO:0000313" key="4">
    <source>
        <dbReference type="Proteomes" id="UP000800096"/>
    </source>
</evidence>
<feature type="compositionally biased region" description="Low complexity" evidence="2">
    <location>
        <begin position="3583"/>
        <end position="3595"/>
    </location>
</feature>
<feature type="compositionally biased region" description="Low complexity" evidence="2">
    <location>
        <begin position="2357"/>
        <end position="2373"/>
    </location>
</feature>
<feature type="compositionally biased region" description="Polar residues" evidence="2">
    <location>
        <begin position="2001"/>
        <end position="2011"/>
    </location>
</feature>
<feature type="compositionally biased region" description="Basic residues" evidence="2">
    <location>
        <begin position="5686"/>
        <end position="5695"/>
    </location>
</feature>
<feature type="region of interest" description="Disordered" evidence="2">
    <location>
        <begin position="2624"/>
        <end position="2687"/>
    </location>
</feature>
<dbReference type="PANTHER" id="PTHR40641">
    <property type="entry name" value="INVOLUCRIN REPEAT PROTEIN (AFU_ORTHOLOGUE AFUA_2G08060)"/>
    <property type="match status" value="1"/>
</dbReference>
<gene>
    <name evidence="3" type="ORF">BDU57DRAFT_473948</name>
</gene>
<feature type="region of interest" description="Disordered" evidence="2">
    <location>
        <begin position="4795"/>
        <end position="4945"/>
    </location>
</feature>
<feature type="region of interest" description="Disordered" evidence="2">
    <location>
        <begin position="1240"/>
        <end position="1379"/>
    </location>
</feature>
<feature type="compositionally biased region" description="Basic residues" evidence="2">
    <location>
        <begin position="1748"/>
        <end position="1759"/>
    </location>
</feature>
<feature type="compositionally biased region" description="Polar residues" evidence="2">
    <location>
        <begin position="4682"/>
        <end position="4694"/>
    </location>
</feature>
<feature type="compositionally biased region" description="Basic residues" evidence="2">
    <location>
        <begin position="6053"/>
        <end position="6062"/>
    </location>
</feature>
<proteinExistence type="predicted"/>
<dbReference type="Proteomes" id="UP000800096">
    <property type="component" value="Unassembled WGS sequence"/>
</dbReference>
<feature type="compositionally biased region" description="Polar residues" evidence="2">
    <location>
        <begin position="964"/>
        <end position="975"/>
    </location>
</feature>
<keyword evidence="1" id="KW-0175">Coiled coil</keyword>
<feature type="region of interest" description="Disordered" evidence="2">
    <location>
        <begin position="5671"/>
        <end position="5714"/>
    </location>
</feature>
<dbReference type="EMBL" id="ML979135">
    <property type="protein sequence ID" value="KAF1916069.1"/>
    <property type="molecule type" value="Genomic_DNA"/>
</dbReference>
<feature type="compositionally biased region" description="Basic residues" evidence="2">
    <location>
        <begin position="3155"/>
        <end position="3165"/>
    </location>
</feature>
<feature type="compositionally biased region" description="Polar residues" evidence="2">
    <location>
        <begin position="6937"/>
        <end position="6952"/>
    </location>
</feature>
<feature type="region of interest" description="Disordered" evidence="2">
    <location>
        <begin position="943"/>
        <end position="975"/>
    </location>
</feature>
<feature type="compositionally biased region" description="Low complexity" evidence="2">
    <location>
        <begin position="814"/>
        <end position="829"/>
    </location>
</feature>
<feature type="region of interest" description="Disordered" evidence="2">
    <location>
        <begin position="5750"/>
        <end position="5773"/>
    </location>
</feature>
<feature type="region of interest" description="Disordered" evidence="2">
    <location>
        <begin position="1570"/>
        <end position="1589"/>
    </location>
</feature>
<feature type="compositionally biased region" description="Polar residues" evidence="2">
    <location>
        <begin position="5119"/>
        <end position="5138"/>
    </location>
</feature>
<feature type="region of interest" description="Disordered" evidence="2">
    <location>
        <begin position="4410"/>
        <end position="4488"/>
    </location>
</feature>
<feature type="compositionally biased region" description="Basic residues" evidence="2">
    <location>
        <begin position="6506"/>
        <end position="6515"/>
    </location>
</feature>
<feature type="compositionally biased region" description="Polar residues" evidence="2">
    <location>
        <begin position="2749"/>
        <end position="2763"/>
    </location>
</feature>
<feature type="compositionally biased region" description="Basic residues" evidence="2">
    <location>
        <begin position="5757"/>
        <end position="5766"/>
    </location>
</feature>
<feature type="compositionally biased region" description="Polar residues" evidence="2">
    <location>
        <begin position="6258"/>
        <end position="6275"/>
    </location>
</feature>
<feature type="region of interest" description="Disordered" evidence="2">
    <location>
        <begin position="4988"/>
        <end position="5073"/>
    </location>
</feature>
<feature type="compositionally biased region" description="Low complexity" evidence="2">
    <location>
        <begin position="2641"/>
        <end position="2650"/>
    </location>
</feature>
<feature type="region of interest" description="Disordered" evidence="2">
    <location>
        <begin position="7047"/>
        <end position="7068"/>
    </location>
</feature>
<feature type="compositionally biased region" description="Basic and acidic residues" evidence="2">
    <location>
        <begin position="2270"/>
        <end position="2282"/>
    </location>
</feature>
<feature type="region of interest" description="Disordered" evidence="2">
    <location>
        <begin position="3477"/>
        <end position="3661"/>
    </location>
</feature>
<feature type="compositionally biased region" description="Polar residues" evidence="2">
    <location>
        <begin position="4155"/>
        <end position="4165"/>
    </location>
</feature>
<reference evidence="3" key="1">
    <citation type="journal article" date="2020" name="Stud. Mycol.">
        <title>101 Dothideomycetes genomes: a test case for predicting lifestyles and emergence of pathogens.</title>
        <authorList>
            <person name="Haridas S."/>
            <person name="Albert R."/>
            <person name="Binder M."/>
            <person name="Bloem J."/>
            <person name="Labutti K."/>
            <person name="Salamov A."/>
            <person name="Andreopoulos B."/>
            <person name="Baker S."/>
            <person name="Barry K."/>
            <person name="Bills G."/>
            <person name="Bluhm B."/>
            <person name="Cannon C."/>
            <person name="Castanera R."/>
            <person name="Culley D."/>
            <person name="Daum C."/>
            <person name="Ezra D."/>
            <person name="Gonzalez J."/>
            <person name="Henrissat B."/>
            <person name="Kuo A."/>
            <person name="Liang C."/>
            <person name="Lipzen A."/>
            <person name="Lutzoni F."/>
            <person name="Magnuson J."/>
            <person name="Mondo S."/>
            <person name="Nolan M."/>
            <person name="Ohm R."/>
            <person name="Pangilinan J."/>
            <person name="Park H.-J."/>
            <person name="Ramirez L."/>
            <person name="Alfaro M."/>
            <person name="Sun H."/>
            <person name="Tritt A."/>
            <person name="Yoshinaga Y."/>
            <person name="Zwiers L.-H."/>
            <person name="Turgeon B."/>
            <person name="Goodwin S."/>
            <person name="Spatafora J."/>
            <person name="Crous P."/>
            <person name="Grigoriev I."/>
        </authorList>
    </citation>
    <scope>NUCLEOTIDE SEQUENCE</scope>
    <source>
        <strain evidence="3">HMLAC05119</strain>
    </source>
</reference>
<feature type="compositionally biased region" description="Basic residues" evidence="2">
    <location>
        <begin position="4555"/>
        <end position="4565"/>
    </location>
</feature>
<dbReference type="PANTHER" id="PTHR40641:SF2">
    <property type="entry name" value="INVOLUCRIN REPEAT PROTEIN"/>
    <property type="match status" value="1"/>
</dbReference>
<feature type="compositionally biased region" description="Basic residues" evidence="2">
    <location>
        <begin position="2396"/>
        <end position="2406"/>
    </location>
</feature>
<feature type="region of interest" description="Disordered" evidence="2">
    <location>
        <begin position="5118"/>
        <end position="5145"/>
    </location>
</feature>
<feature type="region of interest" description="Disordered" evidence="2">
    <location>
        <begin position="4516"/>
        <end position="4706"/>
    </location>
</feature>
<feature type="region of interest" description="Disordered" evidence="2">
    <location>
        <begin position="6231"/>
        <end position="6985"/>
    </location>
</feature>
<feature type="compositionally biased region" description="Basic residues" evidence="2">
    <location>
        <begin position="1166"/>
        <end position="1178"/>
    </location>
</feature>
<feature type="compositionally biased region" description="Low complexity" evidence="2">
    <location>
        <begin position="2305"/>
        <end position="2326"/>
    </location>
</feature>
<feature type="compositionally biased region" description="Basic residues" evidence="2">
    <location>
        <begin position="2075"/>
        <end position="2084"/>
    </location>
</feature>
<feature type="compositionally biased region" description="Basic and acidic residues" evidence="2">
    <location>
        <begin position="4582"/>
        <end position="4591"/>
    </location>
</feature>
<feature type="compositionally biased region" description="Basic and acidic residues" evidence="2">
    <location>
        <begin position="1266"/>
        <end position="1282"/>
    </location>
</feature>
<feature type="region of interest" description="Disordered" evidence="2">
    <location>
        <begin position="261"/>
        <end position="665"/>
    </location>
</feature>
<feature type="compositionally biased region" description="Low complexity" evidence="2">
    <location>
        <begin position="3608"/>
        <end position="3619"/>
    </location>
</feature>
<feature type="compositionally biased region" description="Basic and acidic residues" evidence="2">
    <location>
        <begin position="2708"/>
        <end position="2726"/>
    </location>
</feature>
<feature type="compositionally biased region" description="Basic and acidic residues" evidence="2">
    <location>
        <begin position="2016"/>
        <end position="2029"/>
    </location>
</feature>
<feature type="compositionally biased region" description="Polar residues" evidence="2">
    <location>
        <begin position="328"/>
        <end position="337"/>
    </location>
</feature>
<dbReference type="OrthoDB" id="5365701at2759"/>
<feature type="compositionally biased region" description="Basic residues" evidence="2">
    <location>
        <begin position="3276"/>
        <end position="3286"/>
    </location>
</feature>
<feature type="compositionally biased region" description="Basic and acidic residues" evidence="2">
    <location>
        <begin position="6679"/>
        <end position="6689"/>
    </location>
</feature>
<feature type="compositionally biased region" description="Basic residues" evidence="2">
    <location>
        <begin position="1642"/>
        <end position="1654"/>
    </location>
</feature>
<feature type="compositionally biased region" description="Basic residues" evidence="2">
    <location>
        <begin position="2187"/>
        <end position="2197"/>
    </location>
</feature>
<feature type="compositionally biased region" description="Polar residues" evidence="2">
    <location>
        <begin position="5386"/>
        <end position="5403"/>
    </location>
</feature>
<feature type="compositionally biased region" description="Polar residues" evidence="2">
    <location>
        <begin position="453"/>
        <end position="464"/>
    </location>
</feature>
<feature type="compositionally biased region" description="Basic residues" evidence="2">
    <location>
        <begin position="2871"/>
        <end position="2881"/>
    </location>
</feature>
<feature type="region of interest" description="Disordered" evidence="2">
    <location>
        <begin position="993"/>
        <end position="1105"/>
    </location>
</feature>
<feature type="region of interest" description="Disordered" evidence="2">
    <location>
        <begin position="1638"/>
        <end position="1889"/>
    </location>
</feature>
<feature type="compositionally biased region" description="Basic and acidic residues" evidence="2">
    <location>
        <begin position="312"/>
        <end position="327"/>
    </location>
</feature>
<accession>A0A6A5QKW1</accession>
<feature type="compositionally biased region" description="Basic and acidic residues" evidence="2">
    <location>
        <begin position="366"/>
        <end position="404"/>
    </location>
</feature>
<feature type="compositionally biased region" description="Basic and acidic residues" evidence="2">
    <location>
        <begin position="466"/>
        <end position="475"/>
    </location>
</feature>
<keyword evidence="4" id="KW-1185">Reference proteome</keyword>
<feature type="compositionally biased region" description="Basic residues" evidence="2">
    <location>
        <begin position="5830"/>
        <end position="5840"/>
    </location>
</feature>
<feature type="compositionally biased region" description="Basic and acidic residues" evidence="2">
    <location>
        <begin position="5934"/>
        <end position="5967"/>
    </location>
</feature>
<feature type="region of interest" description="Disordered" evidence="2">
    <location>
        <begin position="3815"/>
        <end position="3887"/>
    </location>
</feature>